<reference evidence="1 2" key="1">
    <citation type="submission" date="2019-03" db="EMBL/GenBank/DDBJ databases">
        <title>First draft genome of Liparis tanakae, snailfish: a comprehensive survey of snailfish specific genes.</title>
        <authorList>
            <person name="Kim W."/>
            <person name="Song I."/>
            <person name="Jeong J.-H."/>
            <person name="Kim D."/>
            <person name="Kim S."/>
            <person name="Ryu S."/>
            <person name="Song J.Y."/>
            <person name="Lee S.K."/>
        </authorList>
    </citation>
    <scope>NUCLEOTIDE SEQUENCE [LARGE SCALE GENOMIC DNA]</scope>
    <source>
        <tissue evidence="1">Muscle</tissue>
    </source>
</reference>
<comment type="caution">
    <text evidence="1">The sequence shown here is derived from an EMBL/GenBank/DDBJ whole genome shotgun (WGS) entry which is preliminary data.</text>
</comment>
<dbReference type="AlphaFoldDB" id="A0A4Z2EHL9"/>
<sequence length="74" mass="8202">MAHFLLLASQRPERRCLILHAELLSACHWGGGQVDTPPATRSPEGTDWFSQGLRYGGVMSARSSIRHETQSLIL</sequence>
<dbReference type="EMBL" id="SRLO01007482">
    <property type="protein sequence ID" value="TNN27964.1"/>
    <property type="molecule type" value="Genomic_DNA"/>
</dbReference>
<accession>A0A4Z2EHL9</accession>
<proteinExistence type="predicted"/>
<evidence type="ECO:0000313" key="2">
    <source>
        <dbReference type="Proteomes" id="UP000314294"/>
    </source>
</evidence>
<organism evidence="1 2">
    <name type="scientific">Liparis tanakae</name>
    <name type="common">Tanaka's snailfish</name>
    <dbReference type="NCBI Taxonomy" id="230148"/>
    <lineage>
        <taxon>Eukaryota</taxon>
        <taxon>Metazoa</taxon>
        <taxon>Chordata</taxon>
        <taxon>Craniata</taxon>
        <taxon>Vertebrata</taxon>
        <taxon>Euteleostomi</taxon>
        <taxon>Actinopterygii</taxon>
        <taxon>Neopterygii</taxon>
        <taxon>Teleostei</taxon>
        <taxon>Neoteleostei</taxon>
        <taxon>Acanthomorphata</taxon>
        <taxon>Eupercaria</taxon>
        <taxon>Perciformes</taxon>
        <taxon>Cottioidei</taxon>
        <taxon>Cottales</taxon>
        <taxon>Liparidae</taxon>
        <taxon>Liparis</taxon>
    </lineage>
</organism>
<evidence type="ECO:0000313" key="1">
    <source>
        <dbReference type="EMBL" id="TNN27964.1"/>
    </source>
</evidence>
<name>A0A4Z2EHL9_9TELE</name>
<dbReference type="Proteomes" id="UP000314294">
    <property type="component" value="Unassembled WGS sequence"/>
</dbReference>
<gene>
    <name evidence="1" type="ORF">EYF80_061888</name>
</gene>
<keyword evidence="2" id="KW-1185">Reference proteome</keyword>
<protein>
    <submittedName>
        <fullName evidence="1">Uncharacterized protein</fullName>
    </submittedName>
</protein>